<proteinExistence type="predicted"/>
<reference evidence="1 2" key="1">
    <citation type="journal article" date="2018" name="Science">
        <title>The opium poppy genome and morphinan production.</title>
        <authorList>
            <person name="Guo L."/>
            <person name="Winzer T."/>
            <person name="Yang X."/>
            <person name="Li Y."/>
            <person name="Ning Z."/>
            <person name="He Z."/>
            <person name="Teodor R."/>
            <person name="Lu Y."/>
            <person name="Bowser T.A."/>
            <person name="Graham I.A."/>
            <person name="Ye K."/>
        </authorList>
    </citation>
    <scope>NUCLEOTIDE SEQUENCE [LARGE SCALE GENOMIC DNA]</scope>
    <source>
        <strain evidence="2">cv. HN1</strain>
        <tissue evidence="1">Leaves</tissue>
    </source>
</reference>
<dbReference type="Proteomes" id="UP000316621">
    <property type="component" value="Chromosome 10"/>
</dbReference>
<protein>
    <submittedName>
        <fullName evidence="1">Uncharacterized protein</fullName>
    </submittedName>
</protein>
<dbReference type="Gramene" id="RZC80518">
    <property type="protein sequence ID" value="RZC80518"/>
    <property type="gene ID" value="C5167_043096"/>
</dbReference>
<gene>
    <name evidence="1" type="ORF">C5167_043096</name>
</gene>
<evidence type="ECO:0000313" key="1">
    <source>
        <dbReference type="EMBL" id="RZC80518.1"/>
    </source>
</evidence>
<sequence>MIQEEQEIVSFRPRAQARLCSSHTRSFLRLLHSGFIPSWEYQYGCNTGKRNCLRRHMLTEDDNRTIAATASRTIKS</sequence>
<keyword evidence="2" id="KW-1185">Reference proteome</keyword>
<dbReference type="EMBL" id="CM010724">
    <property type="protein sequence ID" value="RZC80518.1"/>
    <property type="molecule type" value="Genomic_DNA"/>
</dbReference>
<evidence type="ECO:0000313" key="2">
    <source>
        <dbReference type="Proteomes" id="UP000316621"/>
    </source>
</evidence>
<dbReference type="AlphaFoldDB" id="A0A4Y7L7U8"/>
<name>A0A4Y7L7U8_PAPSO</name>
<organism evidence="1 2">
    <name type="scientific">Papaver somniferum</name>
    <name type="common">Opium poppy</name>
    <dbReference type="NCBI Taxonomy" id="3469"/>
    <lineage>
        <taxon>Eukaryota</taxon>
        <taxon>Viridiplantae</taxon>
        <taxon>Streptophyta</taxon>
        <taxon>Embryophyta</taxon>
        <taxon>Tracheophyta</taxon>
        <taxon>Spermatophyta</taxon>
        <taxon>Magnoliopsida</taxon>
        <taxon>Ranunculales</taxon>
        <taxon>Papaveraceae</taxon>
        <taxon>Papaveroideae</taxon>
        <taxon>Papaver</taxon>
    </lineage>
</organism>
<accession>A0A4Y7L7U8</accession>